<evidence type="ECO:0000256" key="4">
    <source>
        <dbReference type="PROSITE-ProRule" id="PRU00433"/>
    </source>
</evidence>
<organism evidence="6 7">
    <name type="scientific">Maritalea porphyrae</name>
    <dbReference type="NCBI Taxonomy" id="880732"/>
    <lineage>
        <taxon>Bacteria</taxon>
        <taxon>Pseudomonadati</taxon>
        <taxon>Pseudomonadota</taxon>
        <taxon>Alphaproteobacteria</taxon>
        <taxon>Hyphomicrobiales</taxon>
        <taxon>Devosiaceae</taxon>
        <taxon>Maritalea</taxon>
    </lineage>
</organism>
<dbReference type="EMBL" id="BSNI01000001">
    <property type="protein sequence ID" value="GLQ15918.1"/>
    <property type="molecule type" value="Genomic_DNA"/>
</dbReference>
<keyword evidence="3 4" id="KW-0408">Iron</keyword>
<proteinExistence type="predicted"/>
<gene>
    <name evidence="6" type="ORF">GCM10007879_01670</name>
</gene>
<dbReference type="PROSITE" id="PS51007">
    <property type="entry name" value="CYTC"/>
    <property type="match status" value="1"/>
</dbReference>
<accession>A0ABQ5UKV2</accession>
<feature type="domain" description="Cytochrome c" evidence="5">
    <location>
        <begin position="36"/>
        <end position="122"/>
    </location>
</feature>
<keyword evidence="2 4" id="KW-0479">Metal-binding</keyword>
<evidence type="ECO:0000259" key="5">
    <source>
        <dbReference type="PROSITE" id="PS51007"/>
    </source>
</evidence>
<protein>
    <recommendedName>
        <fullName evidence="5">Cytochrome c domain-containing protein</fullName>
    </recommendedName>
</protein>
<dbReference type="InterPro" id="IPR036909">
    <property type="entry name" value="Cyt_c-like_dom_sf"/>
</dbReference>
<sequence>MVLLVFGLFGVVILDRTKPEPTGESMIEVVPIVVSEEIMEGKQTFDENCAACHGKNAAGRQGIAPPLIHRIYKPSHHADIAFKLAAQVGVRSHHWPFGDMPPVPSVNEDDMVSVITYLRKLQVANGIE</sequence>
<keyword evidence="1 4" id="KW-0349">Heme</keyword>
<name>A0ABQ5UKV2_9HYPH</name>
<dbReference type="Pfam" id="PF00034">
    <property type="entry name" value="Cytochrom_C"/>
    <property type="match status" value="1"/>
</dbReference>
<evidence type="ECO:0000313" key="7">
    <source>
        <dbReference type="Proteomes" id="UP001161405"/>
    </source>
</evidence>
<evidence type="ECO:0000256" key="1">
    <source>
        <dbReference type="ARBA" id="ARBA00022617"/>
    </source>
</evidence>
<dbReference type="Gene3D" id="1.10.760.10">
    <property type="entry name" value="Cytochrome c-like domain"/>
    <property type="match status" value="1"/>
</dbReference>
<reference evidence="6" key="1">
    <citation type="journal article" date="2014" name="Int. J. Syst. Evol. Microbiol.">
        <title>Complete genome of a new Firmicutes species belonging to the dominant human colonic microbiota ('Ruminococcus bicirculans') reveals two chromosomes and a selective capacity to utilize plant glucans.</title>
        <authorList>
            <consortium name="NISC Comparative Sequencing Program"/>
            <person name="Wegmann U."/>
            <person name="Louis P."/>
            <person name="Goesmann A."/>
            <person name="Henrissat B."/>
            <person name="Duncan S.H."/>
            <person name="Flint H.J."/>
        </authorList>
    </citation>
    <scope>NUCLEOTIDE SEQUENCE</scope>
    <source>
        <strain evidence="6">NBRC 107169</strain>
    </source>
</reference>
<keyword evidence="7" id="KW-1185">Reference proteome</keyword>
<dbReference type="Proteomes" id="UP001161405">
    <property type="component" value="Unassembled WGS sequence"/>
</dbReference>
<evidence type="ECO:0000256" key="3">
    <source>
        <dbReference type="ARBA" id="ARBA00023004"/>
    </source>
</evidence>
<dbReference type="SUPFAM" id="SSF46626">
    <property type="entry name" value="Cytochrome c"/>
    <property type="match status" value="1"/>
</dbReference>
<dbReference type="InterPro" id="IPR009056">
    <property type="entry name" value="Cyt_c-like_dom"/>
</dbReference>
<comment type="caution">
    <text evidence="6">The sequence shown here is derived from an EMBL/GenBank/DDBJ whole genome shotgun (WGS) entry which is preliminary data.</text>
</comment>
<evidence type="ECO:0000256" key="2">
    <source>
        <dbReference type="ARBA" id="ARBA00022723"/>
    </source>
</evidence>
<evidence type="ECO:0000313" key="6">
    <source>
        <dbReference type="EMBL" id="GLQ15918.1"/>
    </source>
</evidence>
<reference evidence="6" key="2">
    <citation type="submission" date="2023-01" db="EMBL/GenBank/DDBJ databases">
        <title>Draft genome sequence of Maritalea porphyrae strain NBRC 107169.</title>
        <authorList>
            <person name="Sun Q."/>
            <person name="Mori K."/>
        </authorList>
    </citation>
    <scope>NUCLEOTIDE SEQUENCE</scope>
    <source>
        <strain evidence="6">NBRC 107169</strain>
    </source>
</reference>